<protein>
    <submittedName>
        <fullName evidence="5">Lrp/AsnC family transcriptional regulator</fullName>
    </submittedName>
</protein>
<dbReference type="AlphaFoldDB" id="A0A7G5IGT3"/>
<proteinExistence type="predicted"/>
<dbReference type="SUPFAM" id="SSF54909">
    <property type="entry name" value="Dimeric alpha+beta barrel"/>
    <property type="match status" value="1"/>
</dbReference>
<evidence type="ECO:0000256" key="1">
    <source>
        <dbReference type="ARBA" id="ARBA00023015"/>
    </source>
</evidence>
<dbReference type="RefSeq" id="WP_182295590.1">
    <property type="nucleotide sequence ID" value="NZ_CP059851.1"/>
</dbReference>
<keyword evidence="1" id="KW-0805">Transcription regulation</keyword>
<evidence type="ECO:0000313" key="6">
    <source>
        <dbReference type="Proteomes" id="UP000515292"/>
    </source>
</evidence>
<keyword evidence="6" id="KW-1185">Reference proteome</keyword>
<dbReference type="GO" id="GO:0006355">
    <property type="term" value="P:regulation of DNA-templated transcription"/>
    <property type="evidence" value="ECO:0007669"/>
    <property type="project" value="UniProtKB-ARBA"/>
</dbReference>
<organism evidence="5 6">
    <name type="scientific">Sandaracinobacteroides saxicola</name>
    <dbReference type="NCBI Taxonomy" id="2759707"/>
    <lineage>
        <taxon>Bacteria</taxon>
        <taxon>Pseudomonadati</taxon>
        <taxon>Pseudomonadota</taxon>
        <taxon>Alphaproteobacteria</taxon>
        <taxon>Sphingomonadales</taxon>
        <taxon>Sphingosinicellaceae</taxon>
        <taxon>Sandaracinobacteroides</taxon>
    </lineage>
</organism>
<dbReference type="PROSITE" id="PS00519">
    <property type="entry name" value="HTH_ASNC_1"/>
    <property type="match status" value="1"/>
</dbReference>
<evidence type="ECO:0000256" key="2">
    <source>
        <dbReference type="ARBA" id="ARBA00023125"/>
    </source>
</evidence>
<dbReference type="PANTHER" id="PTHR30154">
    <property type="entry name" value="LEUCINE-RESPONSIVE REGULATORY PROTEIN"/>
    <property type="match status" value="1"/>
</dbReference>
<dbReference type="InterPro" id="IPR019888">
    <property type="entry name" value="Tscrpt_reg_AsnC-like"/>
</dbReference>
<dbReference type="InterPro" id="IPR036390">
    <property type="entry name" value="WH_DNA-bd_sf"/>
</dbReference>
<dbReference type="PROSITE" id="PS50956">
    <property type="entry name" value="HTH_ASNC_2"/>
    <property type="match status" value="1"/>
</dbReference>
<dbReference type="CDD" id="cd00090">
    <property type="entry name" value="HTH_ARSR"/>
    <property type="match status" value="1"/>
</dbReference>
<dbReference type="Gene3D" id="3.30.70.920">
    <property type="match status" value="1"/>
</dbReference>
<dbReference type="SMART" id="SM00344">
    <property type="entry name" value="HTH_ASNC"/>
    <property type="match status" value="1"/>
</dbReference>
<name>A0A7G5IGT3_9SPHN</name>
<feature type="domain" description="HTH asnC-type" evidence="4">
    <location>
        <begin position="8"/>
        <end position="69"/>
    </location>
</feature>
<dbReference type="SUPFAM" id="SSF46785">
    <property type="entry name" value="Winged helix' DNA-binding domain"/>
    <property type="match status" value="1"/>
</dbReference>
<dbReference type="GO" id="GO:0043200">
    <property type="term" value="P:response to amino acid"/>
    <property type="evidence" value="ECO:0007669"/>
    <property type="project" value="TreeGrafter"/>
</dbReference>
<gene>
    <name evidence="5" type="ORF">H3309_14855</name>
</gene>
<reference evidence="5 6" key="1">
    <citation type="submission" date="2020-07" db="EMBL/GenBank/DDBJ databases">
        <title>Complete genome sequence for Sandaracinobacter sp. M6.</title>
        <authorList>
            <person name="Tang Y."/>
            <person name="Liu Q."/>
            <person name="Guo Z."/>
            <person name="Lei P."/>
            <person name="Huang B."/>
        </authorList>
    </citation>
    <scope>NUCLEOTIDE SEQUENCE [LARGE SCALE GENOMIC DNA]</scope>
    <source>
        <strain evidence="5 6">M6</strain>
    </source>
</reference>
<dbReference type="InterPro" id="IPR011008">
    <property type="entry name" value="Dimeric_a/b-barrel"/>
</dbReference>
<dbReference type="InterPro" id="IPR011991">
    <property type="entry name" value="ArsR-like_HTH"/>
</dbReference>
<dbReference type="InterPro" id="IPR019887">
    <property type="entry name" value="Tscrpt_reg_AsnC/Lrp_C"/>
</dbReference>
<dbReference type="PANTHER" id="PTHR30154:SF17">
    <property type="entry name" value="DNA-BINDING TRANSCRIPTIONAL ACTIVATOR DECR"/>
    <property type="match status" value="1"/>
</dbReference>
<accession>A0A7G5IGT3</accession>
<keyword evidence="2" id="KW-0238">DNA-binding</keyword>
<dbReference type="Pfam" id="PF13412">
    <property type="entry name" value="HTH_24"/>
    <property type="match status" value="1"/>
</dbReference>
<dbReference type="EMBL" id="CP059851">
    <property type="protein sequence ID" value="QMW22575.1"/>
    <property type="molecule type" value="Genomic_DNA"/>
</dbReference>
<dbReference type="InterPro" id="IPR000485">
    <property type="entry name" value="AsnC-type_HTH_dom"/>
</dbReference>
<sequence>MKQLSTELDLIDTRILREVQRDATLSLAELAAKVGLSATPCWKRIKRMEAAGIITKRVTLVNREAVGLGVTAFVSIRAGAHDEGWLERFAGGVSAIPEVVEFYRMAGEVDYLLKVVCHDIADYDRIYKKLIKVAPMGDVSSAFAMEQIKFTTEMPLL</sequence>
<dbReference type="KEGG" id="sand:H3309_14855"/>
<evidence type="ECO:0000259" key="4">
    <source>
        <dbReference type="PROSITE" id="PS50956"/>
    </source>
</evidence>
<dbReference type="Pfam" id="PF01037">
    <property type="entry name" value="AsnC_trans_reg"/>
    <property type="match status" value="1"/>
</dbReference>
<dbReference type="Gene3D" id="1.10.10.10">
    <property type="entry name" value="Winged helix-like DNA-binding domain superfamily/Winged helix DNA-binding domain"/>
    <property type="match status" value="1"/>
</dbReference>
<dbReference type="GO" id="GO:0043565">
    <property type="term" value="F:sequence-specific DNA binding"/>
    <property type="evidence" value="ECO:0007669"/>
    <property type="project" value="InterPro"/>
</dbReference>
<dbReference type="Proteomes" id="UP000515292">
    <property type="component" value="Chromosome"/>
</dbReference>
<dbReference type="PRINTS" id="PR00033">
    <property type="entry name" value="HTHASNC"/>
</dbReference>
<evidence type="ECO:0000256" key="3">
    <source>
        <dbReference type="ARBA" id="ARBA00023163"/>
    </source>
</evidence>
<keyword evidence="3" id="KW-0804">Transcription</keyword>
<evidence type="ECO:0000313" key="5">
    <source>
        <dbReference type="EMBL" id="QMW22575.1"/>
    </source>
</evidence>
<dbReference type="GO" id="GO:0005829">
    <property type="term" value="C:cytosol"/>
    <property type="evidence" value="ECO:0007669"/>
    <property type="project" value="TreeGrafter"/>
</dbReference>
<dbReference type="InterPro" id="IPR036388">
    <property type="entry name" value="WH-like_DNA-bd_sf"/>
</dbReference>
<dbReference type="InterPro" id="IPR019885">
    <property type="entry name" value="Tscrpt_reg_HTH_AsnC-type_CS"/>
</dbReference>